<proteinExistence type="predicted"/>
<keyword evidence="3" id="KW-1185">Reference proteome</keyword>
<evidence type="ECO:0000256" key="1">
    <source>
        <dbReference type="SAM" id="MobiDB-lite"/>
    </source>
</evidence>
<comment type="caution">
    <text evidence="2">The sequence shown here is derived from an EMBL/GenBank/DDBJ whole genome shotgun (WGS) entry which is preliminary data.</text>
</comment>
<dbReference type="AlphaFoldDB" id="A0A5D3B2Z7"/>
<accession>A0A5D3B2Z7</accession>
<evidence type="ECO:0000313" key="3">
    <source>
        <dbReference type="Proteomes" id="UP000322245"/>
    </source>
</evidence>
<name>A0A5D3B2Z7_9TREE</name>
<organism evidence="2 3">
    <name type="scientific">Cryptococcus floricola</name>
    <dbReference type="NCBI Taxonomy" id="2591691"/>
    <lineage>
        <taxon>Eukaryota</taxon>
        <taxon>Fungi</taxon>
        <taxon>Dikarya</taxon>
        <taxon>Basidiomycota</taxon>
        <taxon>Agaricomycotina</taxon>
        <taxon>Tremellomycetes</taxon>
        <taxon>Tremellales</taxon>
        <taxon>Cryptococcaceae</taxon>
        <taxon>Cryptococcus</taxon>
    </lineage>
</organism>
<dbReference type="EMBL" id="NIDF01000016">
    <property type="protein sequence ID" value="TYJ57134.1"/>
    <property type="molecule type" value="Genomic_DNA"/>
</dbReference>
<evidence type="ECO:0000313" key="2">
    <source>
        <dbReference type="EMBL" id="TYJ57134.1"/>
    </source>
</evidence>
<feature type="compositionally biased region" description="Polar residues" evidence="1">
    <location>
        <begin position="7"/>
        <end position="21"/>
    </location>
</feature>
<reference evidence="2 3" key="1">
    <citation type="submission" date="2017-05" db="EMBL/GenBank/DDBJ databases">
        <title>The Genome Sequence of Tsuchiyaea wingfieldii DSM 27421.</title>
        <authorList>
            <person name="Cuomo C."/>
            <person name="Passer A."/>
            <person name="Billmyre B."/>
            <person name="Heitman J."/>
        </authorList>
    </citation>
    <scope>NUCLEOTIDE SEQUENCE [LARGE SCALE GENOMIC DNA]</scope>
    <source>
        <strain evidence="2 3">DSM 27421</strain>
    </source>
</reference>
<sequence>MSEAYQEPSTSNGPSGTQAGTSADERRAGSTTDTGPVPSTIWTRYGYEIKDTIFCPGDPATYSKEDVHKQLAEDSGLPLESIKVTLLSTYKANDETSQWEASYFNGAESQGRKCLSLEPSTANKSVPIELIEAFAEDKKQMEEDKQREGDLNDILQFAERLNGMIYASRMEGDQTSDNGHNNDL</sequence>
<dbReference type="Proteomes" id="UP000322245">
    <property type="component" value="Unassembled WGS sequence"/>
</dbReference>
<feature type="region of interest" description="Disordered" evidence="1">
    <location>
        <begin position="1"/>
        <end position="41"/>
    </location>
</feature>
<gene>
    <name evidence="2" type="ORF">B9479_002235</name>
</gene>
<protein>
    <submittedName>
        <fullName evidence="2">Uncharacterized protein</fullName>
    </submittedName>
</protein>